<accession>A0AAW9YUN9</accession>
<evidence type="ECO:0008006" key="3">
    <source>
        <dbReference type="Google" id="ProtNLM"/>
    </source>
</evidence>
<gene>
    <name evidence="1" type="ORF">GLV84_05215</name>
</gene>
<comment type="caution">
    <text evidence="1">The sequence shown here is derived from an EMBL/GenBank/DDBJ whole genome shotgun (WGS) entry which is preliminary data.</text>
</comment>
<dbReference type="RefSeq" id="WP_167697062.1">
    <property type="nucleotide sequence ID" value="NZ_WMFL01000069.1"/>
</dbReference>
<dbReference type="Proteomes" id="UP000646308">
    <property type="component" value="Unassembled WGS sequence"/>
</dbReference>
<reference evidence="1" key="1">
    <citation type="submission" date="2019-11" db="EMBL/GenBank/DDBJ databases">
        <title>Whole genome comparisons of Staphylococcus agnetis isolates from cattle and chickens.</title>
        <authorList>
            <person name="Rhoads D."/>
            <person name="Shwani A."/>
            <person name="Adkins P."/>
            <person name="Calcutt M."/>
            <person name="Middleton J."/>
        </authorList>
    </citation>
    <scope>NUCLEOTIDE SEQUENCE</scope>
    <source>
        <strain evidence="1">1387</strain>
    </source>
</reference>
<protein>
    <recommendedName>
        <fullName evidence="3">DUF5348 domain-containing protein</fullName>
    </recommendedName>
</protein>
<name>A0AAW9YUN9_9STAP</name>
<proteinExistence type="predicted"/>
<sequence>MKIRELNIDDRVAFYTDSEQEKPYEGKVTELKYNFKGDENAEIELENGFYYYLTDDDDWEVIYD</sequence>
<dbReference type="AlphaFoldDB" id="A0AAW9YUN9"/>
<evidence type="ECO:0000313" key="2">
    <source>
        <dbReference type="Proteomes" id="UP000646308"/>
    </source>
</evidence>
<organism evidence="1 2">
    <name type="scientific">Staphylococcus agnetis</name>
    <dbReference type="NCBI Taxonomy" id="985762"/>
    <lineage>
        <taxon>Bacteria</taxon>
        <taxon>Bacillati</taxon>
        <taxon>Bacillota</taxon>
        <taxon>Bacilli</taxon>
        <taxon>Bacillales</taxon>
        <taxon>Staphylococcaceae</taxon>
        <taxon>Staphylococcus</taxon>
    </lineage>
</organism>
<evidence type="ECO:0000313" key="1">
    <source>
        <dbReference type="EMBL" id="NJI02259.1"/>
    </source>
</evidence>
<dbReference type="EMBL" id="WMFL01000069">
    <property type="protein sequence ID" value="NJI02259.1"/>
    <property type="molecule type" value="Genomic_DNA"/>
</dbReference>